<keyword evidence="10" id="KW-0762">Sugar transport</keyword>
<sequence>MPPKPTQSMEPSAPAGSDVHDAGVLFAEDRRSWWKKPHLLQLNLMVFSCLLFSSANGYDGTLMNGLQALPPWQSFMHHPKGGWLGFINAAQAMGSIIAGYPAAWTGKTFGRKTGIYLAYMFLTIGTTLQTAAPNPGCFITARVFVGFATQFFGNSAPVLVTEIAYPSHRGIVTALYQCGWYVGSLIAAWATFGVRDYTTSWSWRIPSLLQIAIPLLTLPGFLFAPESPRYLIAKDRIDEAKNILVRYHGGGVQDAMISLEIEEIIHTLRAEHEAKKANSWSDMLKTKGNRHRTLISITLGIFAQWNGVGVVSYYLVLVLQAAGVTAVRDQTLLNGCLQIWNLILSVGAAFSVDRFGRRRLFLTSAVGMLISYICITGLSGSFDETGVASVGIAVIPFLFLFYGFYDIAFTPLTISYTAEIWPYGLRIQGMALVQISTQLAVFFNIFVNPIALDAIGWKYYIVFVAILVVIIATIWVFYPETKGHTLEEMATIFDTDDAAGALALSGTKKKGTDVETAHIETAT</sequence>
<feature type="transmembrane region" description="Helical" evidence="8">
    <location>
        <begin position="204"/>
        <end position="224"/>
    </location>
</feature>
<feature type="transmembrane region" description="Helical" evidence="8">
    <location>
        <begin position="83"/>
        <end position="103"/>
    </location>
</feature>
<evidence type="ECO:0000259" key="9">
    <source>
        <dbReference type="PROSITE" id="PS50850"/>
    </source>
</evidence>
<dbReference type="Pfam" id="PF00083">
    <property type="entry name" value="Sugar_tr"/>
    <property type="match status" value="1"/>
</dbReference>
<dbReference type="InterPro" id="IPR005828">
    <property type="entry name" value="MFS_sugar_transport-like"/>
</dbReference>
<dbReference type="PANTHER" id="PTHR48022">
    <property type="entry name" value="PLASTIDIC GLUCOSE TRANSPORTER 4"/>
    <property type="match status" value="1"/>
</dbReference>
<protein>
    <submittedName>
        <fullName evidence="10">Sugar transporter</fullName>
    </submittedName>
</protein>
<feature type="transmembrane region" description="Helical" evidence="8">
    <location>
        <begin position="293"/>
        <end position="319"/>
    </location>
</feature>
<comment type="subcellular location">
    <subcellularLocation>
        <location evidence="1">Membrane</location>
        <topology evidence="1">Multi-pass membrane protein</topology>
    </subcellularLocation>
</comment>
<feature type="transmembrane region" description="Helical" evidence="8">
    <location>
        <begin position="425"/>
        <end position="447"/>
    </location>
</feature>
<feature type="transmembrane region" description="Helical" evidence="8">
    <location>
        <begin position="115"/>
        <end position="132"/>
    </location>
</feature>
<dbReference type="Proteomes" id="UP001610446">
    <property type="component" value="Unassembled WGS sequence"/>
</dbReference>
<keyword evidence="11" id="KW-1185">Reference proteome</keyword>
<keyword evidence="5 8" id="KW-1133">Transmembrane helix</keyword>
<keyword evidence="6 8" id="KW-0472">Membrane</keyword>
<feature type="transmembrane region" description="Helical" evidence="8">
    <location>
        <begin position="331"/>
        <end position="352"/>
    </location>
</feature>
<evidence type="ECO:0000256" key="4">
    <source>
        <dbReference type="ARBA" id="ARBA00022692"/>
    </source>
</evidence>
<dbReference type="PROSITE" id="PS00216">
    <property type="entry name" value="SUGAR_TRANSPORT_1"/>
    <property type="match status" value="1"/>
</dbReference>
<comment type="caution">
    <text evidence="10">The sequence shown here is derived from an EMBL/GenBank/DDBJ whole genome shotgun (WGS) entry which is preliminary data.</text>
</comment>
<keyword evidence="4 8" id="KW-0812">Transmembrane</keyword>
<dbReference type="PANTHER" id="PTHR48022:SF3">
    <property type="entry name" value="HEXOSE TRANSPORTER PROTEIN (AFU_ORTHOLOGUE AFUA_8G04480)-RELATED"/>
    <property type="match status" value="1"/>
</dbReference>
<feature type="transmembrane region" description="Helical" evidence="8">
    <location>
        <begin position="39"/>
        <end position="58"/>
    </location>
</feature>
<evidence type="ECO:0000256" key="5">
    <source>
        <dbReference type="ARBA" id="ARBA00022989"/>
    </source>
</evidence>
<feature type="transmembrane region" description="Helical" evidence="8">
    <location>
        <begin position="172"/>
        <end position="192"/>
    </location>
</feature>
<dbReference type="InterPro" id="IPR036259">
    <property type="entry name" value="MFS_trans_sf"/>
</dbReference>
<dbReference type="EMBL" id="JBFXLU010000121">
    <property type="protein sequence ID" value="KAL2840405.1"/>
    <property type="molecule type" value="Genomic_DNA"/>
</dbReference>
<evidence type="ECO:0000256" key="6">
    <source>
        <dbReference type="ARBA" id="ARBA00023136"/>
    </source>
</evidence>
<evidence type="ECO:0000313" key="10">
    <source>
        <dbReference type="EMBL" id="KAL2840405.1"/>
    </source>
</evidence>
<dbReference type="InterPro" id="IPR020846">
    <property type="entry name" value="MFS_dom"/>
</dbReference>
<feature type="transmembrane region" description="Helical" evidence="8">
    <location>
        <begin position="459"/>
        <end position="478"/>
    </location>
</feature>
<feature type="transmembrane region" description="Helical" evidence="8">
    <location>
        <begin position="359"/>
        <end position="380"/>
    </location>
</feature>
<dbReference type="InterPro" id="IPR005829">
    <property type="entry name" value="Sugar_transporter_CS"/>
</dbReference>
<evidence type="ECO:0000256" key="7">
    <source>
        <dbReference type="RuleBase" id="RU003346"/>
    </source>
</evidence>
<dbReference type="Gene3D" id="1.20.1250.20">
    <property type="entry name" value="MFS general substrate transporter like domains"/>
    <property type="match status" value="1"/>
</dbReference>
<organism evidence="10 11">
    <name type="scientific">Aspergillus pseudoustus</name>
    <dbReference type="NCBI Taxonomy" id="1810923"/>
    <lineage>
        <taxon>Eukaryota</taxon>
        <taxon>Fungi</taxon>
        <taxon>Dikarya</taxon>
        <taxon>Ascomycota</taxon>
        <taxon>Pezizomycotina</taxon>
        <taxon>Eurotiomycetes</taxon>
        <taxon>Eurotiomycetidae</taxon>
        <taxon>Eurotiales</taxon>
        <taxon>Aspergillaceae</taxon>
        <taxon>Aspergillus</taxon>
        <taxon>Aspergillus subgen. Nidulantes</taxon>
    </lineage>
</organism>
<evidence type="ECO:0000313" key="11">
    <source>
        <dbReference type="Proteomes" id="UP001610446"/>
    </source>
</evidence>
<dbReference type="PROSITE" id="PS50850">
    <property type="entry name" value="MFS"/>
    <property type="match status" value="1"/>
</dbReference>
<dbReference type="NCBIfam" id="TIGR00879">
    <property type="entry name" value="SP"/>
    <property type="match status" value="1"/>
</dbReference>
<name>A0ABR4JK65_9EURO</name>
<keyword evidence="3 7" id="KW-0813">Transport</keyword>
<gene>
    <name evidence="10" type="ORF">BJY01DRAFT_257395</name>
</gene>
<feature type="domain" description="Major facilitator superfamily (MFS) profile" evidence="9">
    <location>
        <begin position="45"/>
        <end position="482"/>
    </location>
</feature>
<evidence type="ECO:0000256" key="3">
    <source>
        <dbReference type="ARBA" id="ARBA00022448"/>
    </source>
</evidence>
<evidence type="ECO:0000256" key="2">
    <source>
        <dbReference type="ARBA" id="ARBA00010992"/>
    </source>
</evidence>
<comment type="similarity">
    <text evidence="2 7">Belongs to the major facilitator superfamily. Sugar transporter (TC 2.A.1.1) family.</text>
</comment>
<evidence type="ECO:0000256" key="1">
    <source>
        <dbReference type="ARBA" id="ARBA00004141"/>
    </source>
</evidence>
<dbReference type="SUPFAM" id="SSF103473">
    <property type="entry name" value="MFS general substrate transporter"/>
    <property type="match status" value="1"/>
</dbReference>
<accession>A0ABR4JK65</accession>
<dbReference type="InterPro" id="IPR050360">
    <property type="entry name" value="MFS_Sugar_Transporters"/>
</dbReference>
<proteinExistence type="inferred from homology"/>
<reference evidence="10 11" key="1">
    <citation type="submission" date="2024-07" db="EMBL/GenBank/DDBJ databases">
        <title>Section-level genome sequencing and comparative genomics of Aspergillus sections Usti and Cavernicolus.</title>
        <authorList>
            <consortium name="Lawrence Berkeley National Laboratory"/>
            <person name="Nybo J.L."/>
            <person name="Vesth T.C."/>
            <person name="Theobald S."/>
            <person name="Frisvad J.C."/>
            <person name="Larsen T.O."/>
            <person name="Kjaerboelling I."/>
            <person name="Rothschild-Mancinelli K."/>
            <person name="Lyhne E.K."/>
            <person name="Kogle M.E."/>
            <person name="Barry K."/>
            <person name="Clum A."/>
            <person name="Na H."/>
            <person name="Ledsgaard L."/>
            <person name="Lin J."/>
            <person name="Lipzen A."/>
            <person name="Kuo A."/>
            <person name="Riley R."/>
            <person name="Mondo S."/>
            <person name="Labutti K."/>
            <person name="Haridas S."/>
            <person name="Pangalinan J."/>
            <person name="Salamov A.A."/>
            <person name="Simmons B.A."/>
            <person name="Magnuson J.K."/>
            <person name="Chen J."/>
            <person name="Drula E."/>
            <person name="Henrissat B."/>
            <person name="Wiebenga A."/>
            <person name="Lubbers R.J."/>
            <person name="Gomes A.C."/>
            <person name="Makela M.R."/>
            <person name="Stajich J."/>
            <person name="Grigoriev I.V."/>
            <person name="Mortensen U.H."/>
            <person name="De Vries R.P."/>
            <person name="Baker S.E."/>
            <person name="Andersen M.R."/>
        </authorList>
    </citation>
    <scope>NUCLEOTIDE SEQUENCE [LARGE SCALE GENOMIC DNA]</scope>
    <source>
        <strain evidence="10 11">CBS 123904</strain>
    </source>
</reference>
<evidence type="ECO:0000256" key="8">
    <source>
        <dbReference type="SAM" id="Phobius"/>
    </source>
</evidence>
<dbReference type="InterPro" id="IPR003663">
    <property type="entry name" value="Sugar/inositol_transpt"/>
</dbReference>
<feature type="transmembrane region" description="Helical" evidence="8">
    <location>
        <begin position="138"/>
        <end position="160"/>
    </location>
</feature>
<feature type="transmembrane region" description="Helical" evidence="8">
    <location>
        <begin position="386"/>
        <end position="405"/>
    </location>
</feature>